<gene>
    <name evidence="6" type="ORF">SAMN05444412_108166</name>
</gene>
<dbReference type="PROSITE" id="PS50975">
    <property type="entry name" value="ATP_GRASP"/>
    <property type="match status" value="1"/>
</dbReference>
<evidence type="ECO:0000256" key="4">
    <source>
        <dbReference type="PROSITE-ProRule" id="PRU00409"/>
    </source>
</evidence>
<dbReference type="RefSeq" id="WP_019598106.1">
    <property type="nucleotide sequence ID" value="NZ_FNQC01000008.1"/>
</dbReference>
<evidence type="ECO:0000313" key="7">
    <source>
        <dbReference type="Proteomes" id="UP000199663"/>
    </source>
</evidence>
<organism evidence="6 7">
    <name type="scientific">Rhodonellum ikkaensis</name>
    <dbReference type="NCBI Taxonomy" id="336829"/>
    <lineage>
        <taxon>Bacteria</taxon>
        <taxon>Pseudomonadati</taxon>
        <taxon>Bacteroidota</taxon>
        <taxon>Cytophagia</taxon>
        <taxon>Cytophagales</taxon>
        <taxon>Cytophagaceae</taxon>
        <taxon>Rhodonellum</taxon>
    </lineage>
</organism>
<dbReference type="Pfam" id="PF13535">
    <property type="entry name" value="ATP-grasp_4"/>
    <property type="match status" value="1"/>
</dbReference>
<comment type="caution">
    <text evidence="6">The sequence shown here is derived from an EMBL/GenBank/DDBJ whole genome shotgun (WGS) entry which is preliminary data.</text>
</comment>
<proteinExistence type="predicted"/>
<reference evidence="6 7" key="1">
    <citation type="submission" date="2016-10" db="EMBL/GenBank/DDBJ databases">
        <authorList>
            <person name="Varghese N."/>
            <person name="Submissions S."/>
        </authorList>
    </citation>
    <scope>NUCLEOTIDE SEQUENCE [LARGE SCALE GENOMIC DNA]</scope>
    <source>
        <strain evidence="6 7">DSM 17997</strain>
    </source>
</reference>
<keyword evidence="3 4" id="KW-0067">ATP-binding</keyword>
<sequence length="394" mass="45853">MILLDYPFVSDFLIETIVENNFEVIATPEAKKLTEGKPIRWISEQDAASKLRNNENELVYTNSENSISWIQKNAQGTKFPKHIDLFKNKVKFRELVKDAFPDYFYMGVPFEGLKSLDVSGFKFPLIIKPAVGFFSIAVYKVDGLEEWEETLAKIEKDISRTQSLYPKEVLGNTDFIIEEYIKGEEYAFDCYFDENGSPVILNILHHVFISEKDVSDRVYSSSQEIIESLYQPLMDFLQDIGKRVDLRNFPLHIEIRVDSEGKIIPIEVNPMRFGGWCTTADLTWFGYGINSYAYFLNNQKPDWEAIFKTRKDKIYSLVLLDNPLGYKPEEVEAFDFEKLLRDFENPLHVRKIKFDKFGVFGFLFTETSKGNEQELEKILHSDLKAYVKIRETAD</sequence>
<dbReference type="Proteomes" id="UP000199663">
    <property type="component" value="Unassembled WGS sequence"/>
</dbReference>
<evidence type="ECO:0000259" key="5">
    <source>
        <dbReference type="PROSITE" id="PS50975"/>
    </source>
</evidence>
<feature type="domain" description="ATP-grasp" evidence="5">
    <location>
        <begin position="97"/>
        <end position="300"/>
    </location>
</feature>
<evidence type="ECO:0000256" key="1">
    <source>
        <dbReference type="ARBA" id="ARBA00022598"/>
    </source>
</evidence>
<keyword evidence="7" id="KW-1185">Reference proteome</keyword>
<dbReference type="InterPro" id="IPR011761">
    <property type="entry name" value="ATP-grasp"/>
</dbReference>
<evidence type="ECO:0000256" key="3">
    <source>
        <dbReference type="ARBA" id="ARBA00022840"/>
    </source>
</evidence>
<dbReference type="PANTHER" id="PTHR43585">
    <property type="entry name" value="FUMIPYRROLE BIOSYNTHESIS PROTEIN C"/>
    <property type="match status" value="1"/>
</dbReference>
<dbReference type="PANTHER" id="PTHR43585:SF2">
    <property type="entry name" value="ATP-GRASP ENZYME FSQD"/>
    <property type="match status" value="1"/>
</dbReference>
<dbReference type="InterPro" id="IPR052032">
    <property type="entry name" value="ATP-dep_AA_Ligase"/>
</dbReference>
<name>A0A1H3RLY8_9BACT</name>
<dbReference type="Gene3D" id="3.30.470.20">
    <property type="entry name" value="ATP-grasp fold, B domain"/>
    <property type="match status" value="1"/>
</dbReference>
<keyword evidence="1" id="KW-0436">Ligase</keyword>
<evidence type="ECO:0000256" key="2">
    <source>
        <dbReference type="ARBA" id="ARBA00022741"/>
    </source>
</evidence>
<protein>
    <submittedName>
        <fullName evidence="6">ATP-grasp domain-containing protein</fullName>
    </submittedName>
</protein>
<accession>A0A1H3RLY8</accession>
<dbReference type="EMBL" id="FNQC01000008">
    <property type="protein sequence ID" value="SDZ25929.1"/>
    <property type="molecule type" value="Genomic_DNA"/>
</dbReference>
<evidence type="ECO:0000313" key="6">
    <source>
        <dbReference type="EMBL" id="SDZ25929.1"/>
    </source>
</evidence>
<dbReference type="SUPFAM" id="SSF56059">
    <property type="entry name" value="Glutathione synthetase ATP-binding domain-like"/>
    <property type="match status" value="1"/>
</dbReference>
<keyword evidence="2 4" id="KW-0547">Nucleotide-binding</keyword>